<accession>A0ABM0T024</accession>
<dbReference type="SMART" id="SM00256">
    <property type="entry name" value="FBOX"/>
    <property type="match status" value="1"/>
</dbReference>
<reference evidence="2" key="1">
    <citation type="journal article" date="2014" name="Nat. Commun.">
        <title>The emerging biofuel crop Camelina sativa retains a highly undifferentiated hexaploid genome structure.</title>
        <authorList>
            <person name="Kagale S."/>
            <person name="Koh C."/>
            <person name="Nixon J."/>
            <person name="Bollina V."/>
            <person name="Clarke W.E."/>
            <person name="Tuteja R."/>
            <person name="Spillane C."/>
            <person name="Robinson S.J."/>
            <person name="Links M.G."/>
            <person name="Clarke C."/>
            <person name="Higgins E.E."/>
            <person name="Huebert T."/>
            <person name="Sharpe A.G."/>
            <person name="Parkin I.A."/>
        </authorList>
    </citation>
    <scope>NUCLEOTIDE SEQUENCE [LARGE SCALE GENOMIC DNA]</scope>
    <source>
        <strain evidence="2">cv. DH55</strain>
    </source>
</reference>
<dbReference type="Gene3D" id="1.20.1280.50">
    <property type="match status" value="1"/>
</dbReference>
<proteinExistence type="predicted"/>
<keyword evidence="2" id="KW-1185">Reference proteome</keyword>
<dbReference type="Proteomes" id="UP000694864">
    <property type="component" value="Chromosome 7"/>
</dbReference>
<dbReference type="Pfam" id="PF00646">
    <property type="entry name" value="F-box"/>
    <property type="match status" value="1"/>
</dbReference>
<reference evidence="3" key="2">
    <citation type="submission" date="2025-08" db="UniProtKB">
        <authorList>
            <consortium name="RefSeq"/>
        </authorList>
    </citation>
    <scope>IDENTIFICATION</scope>
    <source>
        <tissue evidence="3">Leaf</tissue>
    </source>
</reference>
<dbReference type="InterPro" id="IPR050942">
    <property type="entry name" value="F-box_BR-signaling"/>
</dbReference>
<dbReference type="InterPro" id="IPR005174">
    <property type="entry name" value="KIB1-4_b-propeller"/>
</dbReference>
<feature type="domain" description="F-box" evidence="1">
    <location>
        <begin position="12"/>
        <end position="54"/>
    </location>
</feature>
<dbReference type="GeneID" id="104704237"/>
<sequence>MTSPGDVDWSEMCSDTMQLIFESLSCSDFHRARTVCSKWYSASKSCVAASWNRYPWLIRFPEKYSVSKPFNDLFTKLSDTNSCKLLDPREGKTYRKRCLGDILSESRCLASYGIWILMMNPSLDFYVLNVFTCERIDLPPLSLRGEVRFQRKDVGGLFLEHSWLDRETIINRYIETAVLWIDEKTKDFVVSWIYNAQYLFSYKKGDDSWWHLEGTKCLHMAYKDQKLCVYTSDHHIKILDYAGDTPVEIIEENPYLNHPFNYDPKPWEFIWKRRLAITTSGDVLIILSLKGFLEYEEKRLFYIFKMNLQGKEWERVDSLGNEILVFGDGITLAVASGKEEIRGGDIYFVPDDVWPPQANLQNSTGAFDLATTNIGWTLPLPYCYISSIRFRWIVPGIL</sequence>
<dbReference type="SUPFAM" id="SSF63825">
    <property type="entry name" value="YWTD domain"/>
    <property type="match status" value="1"/>
</dbReference>
<evidence type="ECO:0000313" key="3">
    <source>
        <dbReference type="RefSeq" id="XP_010418658.1"/>
    </source>
</evidence>
<evidence type="ECO:0000259" key="1">
    <source>
        <dbReference type="SMART" id="SM00256"/>
    </source>
</evidence>
<dbReference type="PANTHER" id="PTHR44259">
    <property type="entry name" value="OS07G0183000 PROTEIN-RELATED"/>
    <property type="match status" value="1"/>
</dbReference>
<name>A0ABM0T024_CAMSA</name>
<dbReference type="Pfam" id="PF03478">
    <property type="entry name" value="Beta-prop_KIB1-4"/>
    <property type="match status" value="1"/>
</dbReference>
<protein>
    <submittedName>
        <fullName evidence="3">F-box protein At2g33200</fullName>
    </submittedName>
</protein>
<dbReference type="InterPro" id="IPR001810">
    <property type="entry name" value="F-box_dom"/>
</dbReference>
<dbReference type="RefSeq" id="XP_010418658.1">
    <property type="nucleotide sequence ID" value="XM_010420356.1"/>
</dbReference>
<dbReference type="PANTHER" id="PTHR44259:SF27">
    <property type="entry name" value="F-BOX DOMAIN-CONTAINING PROTEIN"/>
    <property type="match status" value="1"/>
</dbReference>
<organism evidence="2 3">
    <name type="scientific">Camelina sativa</name>
    <name type="common">False flax</name>
    <name type="synonym">Myagrum sativum</name>
    <dbReference type="NCBI Taxonomy" id="90675"/>
    <lineage>
        <taxon>Eukaryota</taxon>
        <taxon>Viridiplantae</taxon>
        <taxon>Streptophyta</taxon>
        <taxon>Embryophyta</taxon>
        <taxon>Tracheophyta</taxon>
        <taxon>Spermatophyta</taxon>
        <taxon>Magnoliopsida</taxon>
        <taxon>eudicotyledons</taxon>
        <taxon>Gunneridae</taxon>
        <taxon>Pentapetalae</taxon>
        <taxon>rosids</taxon>
        <taxon>malvids</taxon>
        <taxon>Brassicales</taxon>
        <taxon>Brassicaceae</taxon>
        <taxon>Camelineae</taxon>
        <taxon>Camelina</taxon>
    </lineage>
</organism>
<evidence type="ECO:0000313" key="2">
    <source>
        <dbReference type="Proteomes" id="UP000694864"/>
    </source>
</evidence>
<gene>
    <name evidence="3" type="primary">LOC104704237</name>
</gene>